<dbReference type="Proteomes" id="UP000789706">
    <property type="component" value="Unassembled WGS sequence"/>
</dbReference>
<sequence length="475" mass="54074">MTRGSSLSQDLRLLINNSKYSDIIITCADSEKFYGCRSILAARSEVLDCLLFNGMKESHEKEINLVYDSQVMKILLEFIYTGNYTNGDNEDLSLEILIDAYSAADFFQLPILQDHIINMLEEILSNNSNVSNVSPELLTKVVEGHSDQPLTNLLAKYVTKIPLEEIPFGSLSSKAFQFLFKYCTENKISLAKNQYTIFRYVVLHAANEVSQEVSEDVLTKTKACLLPLDKILENGQVIKHENIDLISFQKKLTEKITPMLKYVNIKLISGDILAEIIEPLNIVPFELIIEAYRYKVKQEPTIKLEEEEIQIDFTWDISVCGPNLDISDDGYKVETSSTIKFNERVRASQPITDIGLYEWDIIIERPSSSDWVGICGEGDVTNFKCTDYDSKVWILGNNGMISNNKQVINYGSPPFEQGTKIRVHLNMGERERNLAFSVNGVKYPVVSHWNNIPTKVYPLVSLRYPGNFRIQKKID</sequence>
<feature type="domain" description="BTB" evidence="1">
    <location>
        <begin position="21"/>
        <end position="88"/>
    </location>
</feature>
<keyword evidence="4" id="KW-1185">Reference proteome</keyword>
<dbReference type="Gene3D" id="3.30.710.10">
    <property type="entry name" value="Potassium Channel Kv1.1, Chain A"/>
    <property type="match status" value="1"/>
</dbReference>
<evidence type="ECO:0000313" key="4">
    <source>
        <dbReference type="Proteomes" id="UP000789706"/>
    </source>
</evidence>
<dbReference type="InterPro" id="IPR013320">
    <property type="entry name" value="ConA-like_dom_sf"/>
</dbReference>
<dbReference type="Pfam" id="PF00651">
    <property type="entry name" value="BTB"/>
    <property type="match status" value="1"/>
</dbReference>
<comment type="caution">
    <text evidence="3">The sequence shown here is derived from an EMBL/GenBank/DDBJ whole genome shotgun (WGS) entry which is preliminary data.</text>
</comment>
<protein>
    <submittedName>
        <fullName evidence="3">8139_t:CDS:1</fullName>
    </submittedName>
</protein>
<dbReference type="SUPFAM" id="SSF54695">
    <property type="entry name" value="POZ domain"/>
    <property type="match status" value="1"/>
</dbReference>
<dbReference type="Pfam" id="PF00622">
    <property type="entry name" value="SPRY"/>
    <property type="match status" value="1"/>
</dbReference>
<proteinExistence type="predicted"/>
<accession>A0A9N8ZPJ0</accession>
<gene>
    <name evidence="3" type="ORF">DEBURN_LOCUS4769</name>
</gene>
<feature type="domain" description="B30.2/SPRY" evidence="2">
    <location>
        <begin position="293"/>
        <end position="475"/>
    </location>
</feature>
<dbReference type="InterPro" id="IPR001870">
    <property type="entry name" value="B30.2/SPRY"/>
</dbReference>
<dbReference type="PANTHER" id="PTHR24413">
    <property type="entry name" value="SPECKLE-TYPE POZ PROTEIN"/>
    <property type="match status" value="1"/>
</dbReference>
<dbReference type="SMART" id="SM00225">
    <property type="entry name" value="BTB"/>
    <property type="match status" value="1"/>
</dbReference>
<dbReference type="InterPro" id="IPR043136">
    <property type="entry name" value="B30.2/SPRY_sf"/>
</dbReference>
<evidence type="ECO:0000259" key="1">
    <source>
        <dbReference type="PROSITE" id="PS50097"/>
    </source>
</evidence>
<dbReference type="InterPro" id="IPR003877">
    <property type="entry name" value="SPRY_dom"/>
</dbReference>
<dbReference type="EMBL" id="CAJVPK010000385">
    <property type="protein sequence ID" value="CAG8502883.1"/>
    <property type="molecule type" value="Genomic_DNA"/>
</dbReference>
<dbReference type="AlphaFoldDB" id="A0A9N8ZPJ0"/>
<dbReference type="Gene3D" id="2.60.120.920">
    <property type="match status" value="1"/>
</dbReference>
<reference evidence="3" key="1">
    <citation type="submission" date="2021-06" db="EMBL/GenBank/DDBJ databases">
        <authorList>
            <person name="Kallberg Y."/>
            <person name="Tangrot J."/>
            <person name="Rosling A."/>
        </authorList>
    </citation>
    <scope>NUCLEOTIDE SEQUENCE</scope>
    <source>
        <strain evidence="3">AZ414A</strain>
    </source>
</reference>
<dbReference type="InterPro" id="IPR000210">
    <property type="entry name" value="BTB/POZ_dom"/>
</dbReference>
<dbReference type="PROSITE" id="PS50097">
    <property type="entry name" value="BTB"/>
    <property type="match status" value="1"/>
</dbReference>
<dbReference type="InterPro" id="IPR011333">
    <property type="entry name" value="SKP1/BTB/POZ_sf"/>
</dbReference>
<evidence type="ECO:0000259" key="2">
    <source>
        <dbReference type="PROSITE" id="PS50188"/>
    </source>
</evidence>
<dbReference type="SUPFAM" id="SSF49899">
    <property type="entry name" value="Concanavalin A-like lectins/glucanases"/>
    <property type="match status" value="1"/>
</dbReference>
<name>A0A9N8ZPJ0_9GLOM</name>
<evidence type="ECO:0000313" key="3">
    <source>
        <dbReference type="EMBL" id="CAG8502883.1"/>
    </source>
</evidence>
<dbReference type="OrthoDB" id="6359816at2759"/>
<dbReference type="PROSITE" id="PS50188">
    <property type="entry name" value="B302_SPRY"/>
    <property type="match status" value="1"/>
</dbReference>
<organism evidence="3 4">
    <name type="scientific">Diversispora eburnea</name>
    <dbReference type="NCBI Taxonomy" id="1213867"/>
    <lineage>
        <taxon>Eukaryota</taxon>
        <taxon>Fungi</taxon>
        <taxon>Fungi incertae sedis</taxon>
        <taxon>Mucoromycota</taxon>
        <taxon>Glomeromycotina</taxon>
        <taxon>Glomeromycetes</taxon>
        <taxon>Diversisporales</taxon>
        <taxon>Diversisporaceae</taxon>
        <taxon>Diversispora</taxon>
    </lineage>
</organism>